<dbReference type="OrthoDB" id="1496040at2"/>
<feature type="transmembrane region" description="Helical" evidence="2">
    <location>
        <begin position="36"/>
        <end position="54"/>
    </location>
</feature>
<feature type="region of interest" description="Disordered" evidence="1">
    <location>
        <begin position="73"/>
        <end position="94"/>
    </location>
</feature>
<dbReference type="Proteomes" id="UP000308528">
    <property type="component" value="Unassembled WGS sequence"/>
</dbReference>
<protein>
    <submittedName>
        <fullName evidence="3">Uncharacterized protein</fullName>
    </submittedName>
</protein>
<dbReference type="RefSeq" id="WP_136460467.1">
    <property type="nucleotide sequence ID" value="NZ_SRSF01000012.1"/>
</dbReference>
<evidence type="ECO:0000256" key="1">
    <source>
        <dbReference type="SAM" id="MobiDB-lite"/>
    </source>
</evidence>
<feature type="transmembrane region" description="Helical" evidence="2">
    <location>
        <begin position="6"/>
        <end position="24"/>
    </location>
</feature>
<accession>A0A4S4N8G7</accession>
<sequence>MSSSSLLFGLLVIVVVVLVYRPILKLARNDMARRREAGLGSGIVYAVLLLPIFGPCSTCSCGAPCCRNSAFSGAAARGRPENPEKQYFTGNPPT</sequence>
<keyword evidence="2" id="KW-0812">Transmembrane</keyword>
<comment type="caution">
    <text evidence="3">The sequence shown here is derived from an EMBL/GenBank/DDBJ whole genome shotgun (WGS) entry which is preliminary data.</text>
</comment>
<organism evidence="3 4">
    <name type="scientific">Neolewinella litorea</name>
    <dbReference type="NCBI Taxonomy" id="2562452"/>
    <lineage>
        <taxon>Bacteria</taxon>
        <taxon>Pseudomonadati</taxon>
        <taxon>Bacteroidota</taxon>
        <taxon>Saprospiria</taxon>
        <taxon>Saprospirales</taxon>
        <taxon>Lewinellaceae</taxon>
        <taxon>Neolewinella</taxon>
    </lineage>
</organism>
<name>A0A4S4N8G7_9BACT</name>
<gene>
    <name evidence="3" type="ORF">E4021_16410</name>
</gene>
<reference evidence="3 4" key="1">
    <citation type="submission" date="2019-04" db="EMBL/GenBank/DDBJ databases">
        <title>Lewinella litorea sp. nov., isolated from a marine sand.</title>
        <authorList>
            <person name="Yoon J.-H."/>
        </authorList>
    </citation>
    <scope>NUCLEOTIDE SEQUENCE [LARGE SCALE GENOMIC DNA]</scope>
    <source>
        <strain evidence="3 4">HSMS-39</strain>
    </source>
</reference>
<dbReference type="AlphaFoldDB" id="A0A4S4N8G7"/>
<proteinExistence type="predicted"/>
<evidence type="ECO:0000313" key="3">
    <source>
        <dbReference type="EMBL" id="THH35504.1"/>
    </source>
</evidence>
<keyword evidence="4" id="KW-1185">Reference proteome</keyword>
<evidence type="ECO:0000256" key="2">
    <source>
        <dbReference type="SAM" id="Phobius"/>
    </source>
</evidence>
<dbReference type="EMBL" id="SRSF01000012">
    <property type="protein sequence ID" value="THH35504.1"/>
    <property type="molecule type" value="Genomic_DNA"/>
</dbReference>
<keyword evidence="2" id="KW-1133">Transmembrane helix</keyword>
<keyword evidence="2" id="KW-0472">Membrane</keyword>
<evidence type="ECO:0000313" key="4">
    <source>
        <dbReference type="Proteomes" id="UP000308528"/>
    </source>
</evidence>